<sequence length="210" mass="24265">MQVNVMERTTFYLKYGKRLLDLIVASILLPIISILILVISFLLLVFSGRPIFFKQYRSGVHFEEFKIWKFRTMKCHQLGKEEKDWQEGVPDDFIFKGALDSRITTIGKLLRKWSLDELPQIINVLKGEMSLVGPRPEVPDITSFYNADQSRRLYLKPGITGLAQINGRSDISHGQKVEYDIDYVENCSFVLDIKILIRTIRVVFNGEGAY</sequence>
<dbReference type="EMBL" id="LILB01000005">
    <property type="protein sequence ID" value="KOO49004.1"/>
    <property type="molecule type" value="Genomic_DNA"/>
</dbReference>
<comment type="similarity">
    <text evidence="1">Belongs to the bacterial sugar transferase family.</text>
</comment>
<keyword evidence="5" id="KW-1185">Reference proteome</keyword>
<dbReference type="InterPro" id="IPR003362">
    <property type="entry name" value="Bact_transf"/>
</dbReference>
<dbReference type="PANTHER" id="PTHR30576">
    <property type="entry name" value="COLANIC BIOSYNTHESIS UDP-GLUCOSE LIPID CARRIER TRANSFERASE"/>
    <property type="match status" value="1"/>
</dbReference>
<evidence type="ECO:0000259" key="3">
    <source>
        <dbReference type="Pfam" id="PF02397"/>
    </source>
</evidence>
<dbReference type="GeneID" id="301136704"/>
<keyword evidence="2" id="KW-0472">Membrane</keyword>
<name>A0A0M0LD58_9BACL</name>
<accession>A0A0M0LD58</accession>
<evidence type="ECO:0000256" key="1">
    <source>
        <dbReference type="ARBA" id="ARBA00006464"/>
    </source>
</evidence>
<dbReference type="PANTHER" id="PTHR30576:SF0">
    <property type="entry name" value="UNDECAPRENYL-PHOSPHATE N-ACETYLGALACTOSAMINYL 1-PHOSPHATE TRANSFERASE-RELATED"/>
    <property type="match status" value="1"/>
</dbReference>
<dbReference type="OrthoDB" id="9808602at2"/>
<feature type="domain" description="Bacterial sugar transferase" evidence="3">
    <location>
        <begin position="17"/>
        <end position="204"/>
    </location>
</feature>
<evidence type="ECO:0000313" key="5">
    <source>
        <dbReference type="Proteomes" id="UP000036867"/>
    </source>
</evidence>
<reference evidence="5" key="1">
    <citation type="submission" date="2015-08" db="EMBL/GenBank/DDBJ databases">
        <title>Fjat-10028 dsm 16317.</title>
        <authorList>
            <person name="Liu B."/>
            <person name="Wang J."/>
            <person name="Zhu Y."/>
            <person name="Liu G."/>
            <person name="Chen Q."/>
            <person name="Chen Z."/>
            <person name="Lan J."/>
            <person name="Che J."/>
            <person name="Ge C."/>
            <person name="Shi H."/>
            <person name="Pan Z."/>
            <person name="Liu X."/>
        </authorList>
    </citation>
    <scope>NUCLEOTIDE SEQUENCE [LARGE SCALE GENOMIC DNA]</scope>
    <source>
        <strain evidence="5">DSM 16317</strain>
    </source>
</reference>
<evidence type="ECO:0000313" key="4">
    <source>
        <dbReference type="EMBL" id="KOO49004.1"/>
    </source>
</evidence>
<proteinExistence type="inferred from homology"/>
<keyword evidence="2" id="KW-1133">Transmembrane helix</keyword>
<dbReference type="Proteomes" id="UP000036867">
    <property type="component" value="Unassembled WGS sequence"/>
</dbReference>
<dbReference type="AlphaFoldDB" id="A0A0M0LD58"/>
<dbReference type="RefSeq" id="WP_053417198.1">
    <property type="nucleotide sequence ID" value="NZ_LILB01000005.1"/>
</dbReference>
<gene>
    <name evidence="4" type="ORF">AMD00_11420</name>
</gene>
<dbReference type="STRING" id="263475.AMD00_11420"/>
<evidence type="ECO:0000256" key="2">
    <source>
        <dbReference type="SAM" id="Phobius"/>
    </source>
</evidence>
<keyword evidence="2" id="KW-0812">Transmembrane</keyword>
<feature type="transmembrane region" description="Helical" evidence="2">
    <location>
        <begin position="22"/>
        <end position="46"/>
    </location>
</feature>
<protein>
    <recommendedName>
        <fullName evidence="3">Bacterial sugar transferase domain-containing protein</fullName>
    </recommendedName>
</protein>
<comment type="caution">
    <text evidence="4">The sequence shown here is derived from an EMBL/GenBank/DDBJ whole genome shotgun (WGS) entry which is preliminary data.</text>
</comment>
<organism evidence="4 5">
    <name type="scientific">Viridibacillus arvi</name>
    <dbReference type="NCBI Taxonomy" id="263475"/>
    <lineage>
        <taxon>Bacteria</taxon>
        <taxon>Bacillati</taxon>
        <taxon>Bacillota</taxon>
        <taxon>Bacilli</taxon>
        <taxon>Bacillales</taxon>
        <taxon>Caryophanaceae</taxon>
        <taxon>Viridibacillus</taxon>
    </lineage>
</organism>
<dbReference type="GO" id="GO:0016780">
    <property type="term" value="F:phosphotransferase activity, for other substituted phosphate groups"/>
    <property type="evidence" value="ECO:0007669"/>
    <property type="project" value="TreeGrafter"/>
</dbReference>
<dbReference type="Pfam" id="PF02397">
    <property type="entry name" value="Bac_transf"/>
    <property type="match status" value="1"/>
</dbReference>